<organism evidence="3 4">
    <name type="scientific">Kineococcus halophytocola</name>
    <dbReference type="NCBI Taxonomy" id="3234027"/>
    <lineage>
        <taxon>Bacteria</taxon>
        <taxon>Bacillati</taxon>
        <taxon>Actinomycetota</taxon>
        <taxon>Actinomycetes</taxon>
        <taxon>Kineosporiales</taxon>
        <taxon>Kineosporiaceae</taxon>
        <taxon>Kineococcus</taxon>
    </lineage>
</organism>
<evidence type="ECO:0000313" key="3">
    <source>
        <dbReference type="EMBL" id="MEZ0164965.1"/>
    </source>
</evidence>
<proteinExistence type="predicted"/>
<dbReference type="InterPro" id="IPR036514">
    <property type="entry name" value="SGNH_hydro_sf"/>
</dbReference>
<dbReference type="SUPFAM" id="SSF52266">
    <property type="entry name" value="SGNH hydrolase"/>
    <property type="match status" value="1"/>
</dbReference>
<sequence>MRPVRAGAVVLLLLGSVAASLPEQTAAAPGRTHDATHGGAGWPTRVIALGDSVATGAGCACSPFPVLVAADLAAPGRRVGLDRLAQDGATSDDVAAAAAEHLGEVSPTDVVLLQAGANDLAGLVTDDPLPDPAQVDAAAARAVATVAATVDRLVPTGARIVVLDYWAVGLDGDLAAARYTPAQRGVHEELTDAFDDRLPAALAADGGQVSVVGLRPVFHGDRGDVDPTSLLADDGDHPDARGQRAIADAVLAALTSEHAPRSPGIG</sequence>
<feature type="chain" id="PRO_5045886753" evidence="1">
    <location>
        <begin position="22"/>
        <end position="266"/>
    </location>
</feature>
<evidence type="ECO:0000256" key="1">
    <source>
        <dbReference type="SAM" id="SignalP"/>
    </source>
</evidence>
<protein>
    <submittedName>
        <fullName evidence="3">SGNH/GDSL hydrolase family protein</fullName>
    </submittedName>
</protein>
<dbReference type="CDD" id="cd00229">
    <property type="entry name" value="SGNH_hydrolase"/>
    <property type="match status" value="1"/>
</dbReference>
<dbReference type="EMBL" id="JBGFTU010000009">
    <property type="protein sequence ID" value="MEZ0164965.1"/>
    <property type="molecule type" value="Genomic_DNA"/>
</dbReference>
<comment type="caution">
    <text evidence="3">The sequence shown here is derived from an EMBL/GenBank/DDBJ whole genome shotgun (WGS) entry which is preliminary data.</text>
</comment>
<dbReference type="PANTHER" id="PTHR30383">
    <property type="entry name" value="THIOESTERASE 1/PROTEASE 1/LYSOPHOSPHOLIPASE L1"/>
    <property type="match status" value="1"/>
</dbReference>
<dbReference type="RefSeq" id="WP_370441209.1">
    <property type="nucleotide sequence ID" value="NZ_JBGFTU010000009.1"/>
</dbReference>
<reference evidence="3 4" key="1">
    <citation type="submission" date="2024-07" db="EMBL/GenBank/DDBJ databases">
        <authorList>
            <person name="Thanompreechachai J."/>
            <person name="Duangmal K."/>
        </authorList>
    </citation>
    <scope>NUCLEOTIDE SEQUENCE [LARGE SCALE GENOMIC DNA]</scope>
    <source>
        <strain evidence="3 4">LSe6-4</strain>
    </source>
</reference>
<feature type="domain" description="SGNH hydrolase-type esterase" evidence="2">
    <location>
        <begin position="48"/>
        <end position="245"/>
    </location>
</feature>
<keyword evidence="1" id="KW-0732">Signal</keyword>
<evidence type="ECO:0000313" key="4">
    <source>
        <dbReference type="Proteomes" id="UP001565927"/>
    </source>
</evidence>
<name>A0ABV4H087_9ACTN</name>
<dbReference type="InterPro" id="IPR051532">
    <property type="entry name" value="Ester_Hydrolysis_Enzymes"/>
</dbReference>
<dbReference type="Gene3D" id="3.40.50.1110">
    <property type="entry name" value="SGNH hydrolase"/>
    <property type="match status" value="1"/>
</dbReference>
<accession>A0ABV4H087</accession>
<dbReference type="Proteomes" id="UP001565927">
    <property type="component" value="Unassembled WGS sequence"/>
</dbReference>
<keyword evidence="3" id="KW-0378">Hydrolase</keyword>
<gene>
    <name evidence="3" type="ORF">AB2L27_09325</name>
</gene>
<dbReference type="GO" id="GO:0016787">
    <property type="term" value="F:hydrolase activity"/>
    <property type="evidence" value="ECO:0007669"/>
    <property type="project" value="UniProtKB-KW"/>
</dbReference>
<evidence type="ECO:0000259" key="2">
    <source>
        <dbReference type="Pfam" id="PF13472"/>
    </source>
</evidence>
<dbReference type="PANTHER" id="PTHR30383:SF5">
    <property type="entry name" value="SGNH HYDROLASE-TYPE ESTERASE DOMAIN-CONTAINING PROTEIN"/>
    <property type="match status" value="1"/>
</dbReference>
<keyword evidence="4" id="KW-1185">Reference proteome</keyword>
<dbReference type="Pfam" id="PF13472">
    <property type="entry name" value="Lipase_GDSL_2"/>
    <property type="match status" value="1"/>
</dbReference>
<feature type="signal peptide" evidence="1">
    <location>
        <begin position="1"/>
        <end position="21"/>
    </location>
</feature>
<dbReference type="InterPro" id="IPR013830">
    <property type="entry name" value="SGNH_hydro"/>
</dbReference>